<evidence type="ECO:0000256" key="3">
    <source>
        <dbReference type="ARBA" id="ARBA00013893"/>
    </source>
</evidence>
<dbReference type="PANTHER" id="PTHR11471:SF23">
    <property type="entry name" value="TUMOR NECROSIS FACTOR"/>
    <property type="match status" value="1"/>
</dbReference>
<evidence type="ECO:0000256" key="10">
    <source>
        <dbReference type="ARBA" id="ARBA00029751"/>
    </source>
</evidence>
<dbReference type="GO" id="GO:0016020">
    <property type="term" value="C:membrane"/>
    <property type="evidence" value="ECO:0007669"/>
    <property type="project" value="UniProtKB-SubCell"/>
</dbReference>
<evidence type="ECO:0000256" key="6">
    <source>
        <dbReference type="ARBA" id="ARBA00022968"/>
    </source>
</evidence>
<dbReference type="AlphaFoldDB" id="A0A553R3I6"/>
<feature type="domain" description="THD" evidence="12">
    <location>
        <begin position="90"/>
        <end position="240"/>
    </location>
</feature>
<dbReference type="PANTHER" id="PTHR11471">
    <property type="entry name" value="TUMOR NECROSIS FACTOR FAMILY MEMBER"/>
    <property type="match status" value="1"/>
</dbReference>
<name>A0A553R3I6_9TELE</name>
<evidence type="ECO:0000256" key="2">
    <source>
        <dbReference type="ARBA" id="ARBA00008670"/>
    </source>
</evidence>
<dbReference type="Proteomes" id="UP000316079">
    <property type="component" value="Unassembled WGS sequence"/>
</dbReference>
<dbReference type="PRINTS" id="PR01234">
    <property type="entry name" value="TNECROSISFCT"/>
</dbReference>
<dbReference type="GO" id="GO:0005615">
    <property type="term" value="C:extracellular space"/>
    <property type="evidence" value="ECO:0007669"/>
    <property type="project" value="UniProtKB-KW"/>
</dbReference>
<feature type="transmembrane region" description="Helical" evidence="11">
    <location>
        <begin position="33"/>
        <end position="56"/>
    </location>
</feature>
<dbReference type="GO" id="GO:0006955">
    <property type="term" value="P:immune response"/>
    <property type="evidence" value="ECO:0007669"/>
    <property type="project" value="InterPro"/>
</dbReference>
<evidence type="ECO:0000313" key="13">
    <source>
        <dbReference type="EMBL" id="TRY96746.1"/>
    </source>
</evidence>
<sequence length="240" mass="27108">MAKYETTVDLKPCLEGVYQTTVVPVPHKPSRSWIWKIAAVVTFLAVAAVLFSWHLMNPKQKEHKSFEEPHISPPSEHGRMLQQIAESTKAAIHLHGTRENQTLKWLSGVDHAFVQGGLQLVENKIKIPDNGLYFVYSQVSYATKCKLNKNEVEINDESQDNKYLSHSIWRKTDEVKDPIPLQNSAHSACQSPNEGETSYNTIYLGAVFKLMEDDELYTVTTNVEDVSGHTSQTFFGVFAL</sequence>
<keyword evidence="9" id="KW-1015">Disulfide bond</keyword>
<keyword evidence="5 11" id="KW-0812">Transmembrane</keyword>
<dbReference type="InterPro" id="IPR006053">
    <property type="entry name" value="TNF"/>
</dbReference>
<dbReference type="GO" id="GO:0005164">
    <property type="term" value="F:tumor necrosis factor receptor binding"/>
    <property type="evidence" value="ECO:0007669"/>
    <property type="project" value="InterPro"/>
</dbReference>
<keyword evidence="6" id="KW-0735">Signal-anchor</keyword>
<keyword evidence="14" id="KW-1185">Reference proteome</keyword>
<comment type="caution">
    <text evidence="13">The sequence shown here is derived from an EMBL/GenBank/DDBJ whole genome shotgun (WGS) entry which is preliminary data.</text>
</comment>
<gene>
    <name evidence="13" type="ORF">DNTS_009610</name>
</gene>
<comment type="similarity">
    <text evidence="2">Belongs to the tumor necrosis factor family.</text>
</comment>
<proteinExistence type="inferred from homology"/>
<evidence type="ECO:0000256" key="5">
    <source>
        <dbReference type="ARBA" id="ARBA00022692"/>
    </source>
</evidence>
<dbReference type="InterPro" id="IPR008983">
    <property type="entry name" value="Tumour_necrosis_fac-like_dom"/>
</dbReference>
<dbReference type="STRING" id="623744.A0A553R3I6"/>
<dbReference type="OrthoDB" id="9940698at2759"/>
<dbReference type="GO" id="GO:0005125">
    <property type="term" value="F:cytokine activity"/>
    <property type="evidence" value="ECO:0007669"/>
    <property type="project" value="UniProtKB-KW"/>
</dbReference>
<evidence type="ECO:0000256" key="11">
    <source>
        <dbReference type="SAM" id="Phobius"/>
    </source>
</evidence>
<evidence type="ECO:0000256" key="7">
    <source>
        <dbReference type="ARBA" id="ARBA00022989"/>
    </source>
</evidence>
<accession>A0A553R3I6</accession>
<evidence type="ECO:0000256" key="8">
    <source>
        <dbReference type="ARBA" id="ARBA00023136"/>
    </source>
</evidence>
<dbReference type="SUPFAM" id="SSF49842">
    <property type="entry name" value="TNF-like"/>
    <property type="match status" value="1"/>
</dbReference>
<dbReference type="Pfam" id="PF00229">
    <property type="entry name" value="TNF"/>
    <property type="match status" value="1"/>
</dbReference>
<dbReference type="PROSITE" id="PS50049">
    <property type="entry name" value="THD_2"/>
    <property type="match status" value="1"/>
</dbReference>
<evidence type="ECO:0000256" key="1">
    <source>
        <dbReference type="ARBA" id="ARBA00004606"/>
    </source>
</evidence>
<evidence type="ECO:0000259" key="12">
    <source>
        <dbReference type="PROSITE" id="PS50049"/>
    </source>
</evidence>
<dbReference type="SMART" id="SM00207">
    <property type="entry name" value="TNF"/>
    <property type="match status" value="1"/>
</dbReference>
<dbReference type="InterPro" id="IPR006052">
    <property type="entry name" value="TNF_dom"/>
</dbReference>
<keyword evidence="8 11" id="KW-0472">Membrane</keyword>
<dbReference type="CDD" id="cd00184">
    <property type="entry name" value="TNF"/>
    <property type="match status" value="1"/>
</dbReference>
<keyword evidence="7 11" id="KW-1133">Transmembrane helix</keyword>
<evidence type="ECO:0000256" key="9">
    <source>
        <dbReference type="ARBA" id="ARBA00023157"/>
    </source>
</evidence>
<keyword evidence="4" id="KW-0202">Cytokine</keyword>
<comment type="subcellular location">
    <subcellularLocation>
        <location evidence="1">Membrane</location>
        <topology evidence="1">Single-pass type II membrane protein</topology>
    </subcellularLocation>
</comment>
<reference evidence="13 14" key="1">
    <citation type="journal article" date="2019" name="Sci. Data">
        <title>Hybrid genome assembly and annotation of Danionella translucida.</title>
        <authorList>
            <person name="Kadobianskyi M."/>
            <person name="Schulze L."/>
            <person name="Schuelke M."/>
            <person name="Judkewitz B."/>
        </authorList>
    </citation>
    <scope>NUCLEOTIDE SEQUENCE [LARGE SCALE GENOMIC DNA]</scope>
    <source>
        <strain evidence="13 14">Bolton</strain>
    </source>
</reference>
<organism evidence="13 14">
    <name type="scientific">Danionella cerebrum</name>
    <dbReference type="NCBI Taxonomy" id="2873325"/>
    <lineage>
        <taxon>Eukaryota</taxon>
        <taxon>Metazoa</taxon>
        <taxon>Chordata</taxon>
        <taxon>Craniata</taxon>
        <taxon>Vertebrata</taxon>
        <taxon>Euteleostomi</taxon>
        <taxon>Actinopterygii</taxon>
        <taxon>Neopterygii</taxon>
        <taxon>Teleostei</taxon>
        <taxon>Ostariophysi</taxon>
        <taxon>Cypriniformes</taxon>
        <taxon>Danionidae</taxon>
        <taxon>Danioninae</taxon>
        <taxon>Danionella</taxon>
    </lineage>
</organism>
<evidence type="ECO:0000313" key="14">
    <source>
        <dbReference type="Proteomes" id="UP000316079"/>
    </source>
</evidence>
<dbReference type="Gene3D" id="2.60.120.40">
    <property type="match status" value="1"/>
</dbReference>
<dbReference type="EMBL" id="SRMA01025263">
    <property type="protein sequence ID" value="TRY96746.1"/>
    <property type="molecule type" value="Genomic_DNA"/>
</dbReference>
<evidence type="ECO:0000256" key="4">
    <source>
        <dbReference type="ARBA" id="ARBA00022514"/>
    </source>
</evidence>
<protein>
    <recommendedName>
        <fullName evidence="3">Tumor necrosis factor</fullName>
    </recommendedName>
    <alternativeName>
        <fullName evidence="10">TNF-alpha</fullName>
    </alternativeName>
</protein>